<keyword evidence="3" id="KW-0378">Hydrolase</keyword>
<dbReference type="EMBL" id="AEWJ01000051">
    <property type="protein sequence ID" value="EGD57909.1"/>
    <property type="molecule type" value="Genomic_DNA"/>
</dbReference>
<dbReference type="eggNOG" id="COG0612">
    <property type="taxonomic scope" value="Bacteria"/>
</dbReference>
<feature type="domain" description="Peptidase M16 C-terminal" evidence="9">
    <location>
        <begin position="226"/>
        <end position="400"/>
    </location>
</feature>
<keyword evidence="11" id="KW-1185">Reference proteome</keyword>
<evidence type="ECO:0000256" key="6">
    <source>
        <dbReference type="SAM" id="MobiDB-lite"/>
    </source>
</evidence>
<dbReference type="InterPro" id="IPR011765">
    <property type="entry name" value="Pept_M16_N"/>
</dbReference>
<evidence type="ECO:0000256" key="3">
    <source>
        <dbReference type="ARBA" id="ARBA00022801"/>
    </source>
</evidence>
<dbReference type="Gene3D" id="3.30.830.10">
    <property type="entry name" value="Metalloenzyme, LuxS/M16 peptidase-like"/>
    <property type="match status" value="4"/>
</dbReference>
<feature type="compositionally biased region" description="Low complexity" evidence="6">
    <location>
        <begin position="496"/>
        <end position="506"/>
    </location>
</feature>
<evidence type="ECO:0000256" key="2">
    <source>
        <dbReference type="ARBA" id="ARBA00022670"/>
    </source>
</evidence>
<evidence type="ECO:0000256" key="7">
    <source>
        <dbReference type="SAM" id="SignalP"/>
    </source>
</evidence>
<dbReference type="InterPro" id="IPR050626">
    <property type="entry name" value="Peptidase_M16"/>
</dbReference>
<evidence type="ECO:0000259" key="9">
    <source>
        <dbReference type="Pfam" id="PF05193"/>
    </source>
</evidence>
<dbReference type="Pfam" id="PF00675">
    <property type="entry name" value="Peptidase_M16"/>
    <property type="match status" value="2"/>
</dbReference>
<evidence type="ECO:0000313" key="10">
    <source>
        <dbReference type="EMBL" id="EGD57909.1"/>
    </source>
</evidence>
<dbReference type="AlphaFoldDB" id="F1ZBK7"/>
<feature type="region of interest" description="Disordered" evidence="6">
    <location>
        <begin position="472"/>
        <end position="517"/>
    </location>
</feature>
<accession>F1ZBK7</accession>
<dbReference type="GO" id="GO:0046872">
    <property type="term" value="F:metal ion binding"/>
    <property type="evidence" value="ECO:0007669"/>
    <property type="project" value="InterPro"/>
</dbReference>
<organism evidence="10 11">
    <name type="scientific">Novosphingobium nitrogenifigens DSM 19370</name>
    <dbReference type="NCBI Taxonomy" id="983920"/>
    <lineage>
        <taxon>Bacteria</taxon>
        <taxon>Pseudomonadati</taxon>
        <taxon>Pseudomonadota</taxon>
        <taxon>Alphaproteobacteria</taxon>
        <taxon>Sphingomonadales</taxon>
        <taxon>Sphingomonadaceae</taxon>
        <taxon>Novosphingobium</taxon>
    </lineage>
</organism>
<evidence type="ECO:0000256" key="1">
    <source>
        <dbReference type="ARBA" id="ARBA00007261"/>
    </source>
</evidence>
<protein>
    <submittedName>
        <fullName evidence="10">Peptidase M16-like protein</fullName>
    </submittedName>
</protein>
<comment type="caution">
    <text evidence="10">The sequence shown here is derived from an EMBL/GenBank/DDBJ whole genome shotgun (WGS) entry which is preliminary data.</text>
</comment>
<gene>
    <name evidence="10" type="ORF">Y88_3239</name>
</gene>
<dbReference type="InParanoid" id="F1ZBK7"/>
<evidence type="ECO:0000313" key="11">
    <source>
        <dbReference type="Proteomes" id="UP000004728"/>
    </source>
</evidence>
<keyword evidence="5" id="KW-0482">Metalloprotease</keyword>
<evidence type="ECO:0000256" key="4">
    <source>
        <dbReference type="ARBA" id="ARBA00022833"/>
    </source>
</evidence>
<keyword evidence="2" id="KW-0645">Protease</keyword>
<dbReference type="Proteomes" id="UP000004728">
    <property type="component" value="Unassembled WGS sequence"/>
</dbReference>
<name>F1ZBK7_9SPHN</name>
<dbReference type="Pfam" id="PF05193">
    <property type="entry name" value="Peptidase_M16_C"/>
    <property type="match status" value="2"/>
</dbReference>
<dbReference type="STRING" id="983920.Y88_3239"/>
<feature type="domain" description="Peptidase M16 C-terminal" evidence="9">
    <location>
        <begin position="692"/>
        <end position="851"/>
    </location>
</feature>
<dbReference type="PANTHER" id="PTHR43690">
    <property type="entry name" value="NARDILYSIN"/>
    <property type="match status" value="1"/>
</dbReference>
<dbReference type="SUPFAM" id="SSF63411">
    <property type="entry name" value="LuxS/MPP-like metallohydrolase"/>
    <property type="match status" value="4"/>
</dbReference>
<proteinExistence type="inferred from homology"/>
<feature type="domain" description="Peptidase M16 N-terminal" evidence="8">
    <location>
        <begin position="70"/>
        <end position="193"/>
    </location>
</feature>
<dbReference type="HOGENOM" id="CLU_007487_0_0_5"/>
<keyword evidence="4" id="KW-0862">Zinc</keyword>
<feature type="domain" description="Peptidase M16 N-terminal" evidence="8">
    <location>
        <begin position="542"/>
        <end position="655"/>
    </location>
</feature>
<comment type="similarity">
    <text evidence="1">Belongs to the peptidase M16 family.</text>
</comment>
<dbReference type="PANTHER" id="PTHR43690:SF17">
    <property type="entry name" value="PROTEIN YHJJ"/>
    <property type="match status" value="1"/>
</dbReference>
<feature type="chain" id="PRO_5003272568" evidence="7">
    <location>
        <begin position="39"/>
        <end position="960"/>
    </location>
</feature>
<dbReference type="InterPro" id="IPR011249">
    <property type="entry name" value="Metalloenz_LuxS/M16"/>
</dbReference>
<evidence type="ECO:0000259" key="8">
    <source>
        <dbReference type="Pfam" id="PF00675"/>
    </source>
</evidence>
<keyword evidence="7" id="KW-0732">Signal</keyword>
<dbReference type="GO" id="GO:0006508">
    <property type="term" value="P:proteolysis"/>
    <property type="evidence" value="ECO:0007669"/>
    <property type="project" value="UniProtKB-KW"/>
</dbReference>
<dbReference type="GO" id="GO:0008237">
    <property type="term" value="F:metallopeptidase activity"/>
    <property type="evidence" value="ECO:0007669"/>
    <property type="project" value="UniProtKB-KW"/>
</dbReference>
<feature type="signal peptide" evidence="7">
    <location>
        <begin position="1"/>
        <end position="38"/>
    </location>
</feature>
<dbReference type="InterPro" id="IPR007863">
    <property type="entry name" value="Peptidase_M16_C"/>
</dbReference>
<reference evidence="10 11" key="1">
    <citation type="journal article" date="2012" name="J. Bacteriol.">
        <title>Draft Genome Sequence of Novosphingobium nitrogenifigens Y88T.</title>
        <authorList>
            <person name="Strabala T.J."/>
            <person name="Macdonald L."/>
            <person name="Liu V."/>
            <person name="Smit A.M."/>
        </authorList>
    </citation>
    <scope>NUCLEOTIDE SEQUENCE [LARGE SCALE GENOMIC DNA]</scope>
    <source>
        <strain evidence="10 11">DSM 19370</strain>
    </source>
</reference>
<evidence type="ECO:0000256" key="5">
    <source>
        <dbReference type="ARBA" id="ARBA00023049"/>
    </source>
</evidence>
<sequence>MSMKALLSLSRRPSRLLMGGTALAGLVATSLAATPALAAEAVDKPAPVADLVKAVNIPYDRFTLPNGLTVLVHTDRKAPVVAVSVWYAVGSKNEPRGRTGFAHLFEHLMFYGSEHVSGNFFAPLSEVGATDMNGTTWLDRTNYFETVPTGALDRALMMESDRMGYLLPAMTQARLDAQRAVVKNEKRQGDNQPFGLVDYEKLETLYPAGNPYHHSTIGSMDDLDKASLDDVKGWFRDHYGPNNAVLVLAGDIDLATAKDKVTHWFGSIPAGPKVQPVKVPIVPLKAPVEKTIHDSVATTRVYRMWAVPGLDNPQYLPLSIGATILGGLASSRLDDALVRGRQIAIATEANTETFAQGAQFVVSADVKPGQDAKVVGAALDAEIARLIAQGPTADELQRATMAYVSTQIRALESVGGNSGKAPTLAEGLLYSGDPAHYRTELEAAAKVTAADVQAAMKTWLSHPVFALTVEPGTRTAGGENRGGDDALPPAQPAPPVANTAATTPSADRSTLPAAGDIPPLPFPAIERATLSNGIKVYFARRSAVPTVAVRVAFDAGYAADPVGAPGTEALLLKLMDEGTEKLDAIELARARERLGAAITAYSGPDQTGFQLDALDANLAPSLSLLSDFVRHPGLRDKDFARVKDQQLAAIDAEGQDPDGAALRVLYPALYGPGHPYGTAPSGIGTRAAVTAMTRDTLAAWHQAWLRPDRASIFVVGDTTLDAMKPMLEKSFGSWKVPVSAAPVKNFAVAVPQPRARILLVDRPGVPQAQIEAGELLDAKGTDDLVNLRTANQVLGGDFLARLTSNLREDKGWSYGVYSMIGQREQQVAFRIYAPVQTDKAGPAIAELRKEVTGYLGTSGTKPVELGWAATGSARKLPGMFETSGGLLEGIAGIIQFKRPDDWYTRLPERYRALTTTDLDKAARAKLDPSHLMWVVVGDAAKIRPQLQDLGLPVDEVKATD</sequence>